<gene>
    <name evidence="5" type="ORF">FO059_13900</name>
</gene>
<dbReference type="RefSeq" id="WP_143909609.1">
    <property type="nucleotide sequence ID" value="NZ_CP041765.1"/>
</dbReference>
<dbReference type="KEGG" id="toy:FO059_13900"/>
<accession>A0A516X552</accession>
<dbReference type="Gene3D" id="3.30.300.30">
    <property type="match status" value="1"/>
</dbReference>
<evidence type="ECO:0000256" key="2">
    <source>
        <dbReference type="ARBA" id="ARBA00022598"/>
    </source>
</evidence>
<feature type="domain" description="AMP-dependent synthetase/ligase" evidence="3">
    <location>
        <begin position="23"/>
        <end position="402"/>
    </location>
</feature>
<dbReference type="InterPro" id="IPR025110">
    <property type="entry name" value="AMP-bd_C"/>
</dbReference>
<dbReference type="PROSITE" id="PS00455">
    <property type="entry name" value="AMP_BINDING"/>
    <property type="match status" value="1"/>
</dbReference>
<evidence type="ECO:0000313" key="6">
    <source>
        <dbReference type="Proteomes" id="UP000317344"/>
    </source>
</evidence>
<evidence type="ECO:0000259" key="3">
    <source>
        <dbReference type="Pfam" id="PF00501"/>
    </source>
</evidence>
<dbReference type="InterPro" id="IPR045851">
    <property type="entry name" value="AMP-bd_C_sf"/>
</dbReference>
<name>A0A516X552_9ACTN</name>
<dbReference type="PANTHER" id="PTHR43201:SF5">
    <property type="entry name" value="MEDIUM-CHAIN ACYL-COA LIGASE ACSF2, MITOCHONDRIAL"/>
    <property type="match status" value="1"/>
</dbReference>
<organism evidence="5 6">
    <name type="scientific">Tomitella fengzijianii</name>
    <dbReference type="NCBI Taxonomy" id="2597660"/>
    <lineage>
        <taxon>Bacteria</taxon>
        <taxon>Bacillati</taxon>
        <taxon>Actinomycetota</taxon>
        <taxon>Actinomycetes</taxon>
        <taxon>Mycobacteriales</taxon>
        <taxon>Tomitella</taxon>
    </lineage>
</organism>
<dbReference type="InterPro" id="IPR042099">
    <property type="entry name" value="ANL_N_sf"/>
</dbReference>
<dbReference type="EMBL" id="CP041765">
    <property type="protein sequence ID" value="QDQ98202.1"/>
    <property type="molecule type" value="Genomic_DNA"/>
</dbReference>
<dbReference type="Pfam" id="PF00501">
    <property type="entry name" value="AMP-binding"/>
    <property type="match status" value="1"/>
</dbReference>
<sequence length="538" mass="57929">MSSDPRSAGNNTAHPRTTPAALTRAADLFGDSLAVADGDDRITYAQLLERVRLVARALAAKGVEPGDRVALWAPNTHHWIEAALAAHYIGAAIVPINTRYTGHEALELIQRTQAKALVAPEKFLGFDRLAELIEAAGPEGLPDLGLIVRAPAMGGALRNGLEVTVPALPYGEVVDWHALGIAAEAVDQATVDARAAAVDPDDLCDILFTSGTTGKSKGVLTAHRQSMGIADAWAECAEITSDDNYLVTNPLFHTFGYKAGMLVCVLHGATMVPMAVFDVPALMDIVARERITVFPGVPTMYQSILDHPDRDKLDMTSLRVAITGAAAVPVPLVEKMQNELNFDAVLTAYGQTEAVVVTMCRTDDDPVTVSTSSGRAIPGMEVRLGDKNEILVRGDNVMLGYLDDPESTAKTIDADGWLHTGDVGTLDERGYLDITDRLKDMYTSGGFNVYPAEIENELARMDEVAESAVVGVPDERLGEVGRAFIVVRRGHTLSEDDVLAYCREHLANFKNPRSVRFVDVLPRNASGKVLKNELRALD</sequence>
<dbReference type="FunFam" id="3.30.300.30:FF:000008">
    <property type="entry name" value="2,3-dihydroxybenzoate-AMP ligase"/>
    <property type="match status" value="1"/>
</dbReference>
<evidence type="ECO:0000256" key="1">
    <source>
        <dbReference type="ARBA" id="ARBA00006432"/>
    </source>
</evidence>
<keyword evidence="2" id="KW-0436">Ligase</keyword>
<dbReference type="PANTHER" id="PTHR43201">
    <property type="entry name" value="ACYL-COA SYNTHETASE"/>
    <property type="match status" value="1"/>
</dbReference>
<protein>
    <submittedName>
        <fullName evidence="5">AMP-binding protein</fullName>
    </submittedName>
</protein>
<dbReference type="GO" id="GO:0031956">
    <property type="term" value="F:medium-chain fatty acid-CoA ligase activity"/>
    <property type="evidence" value="ECO:0007669"/>
    <property type="project" value="TreeGrafter"/>
</dbReference>
<proteinExistence type="inferred from homology"/>
<keyword evidence="6" id="KW-1185">Reference proteome</keyword>
<dbReference type="AlphaFoldDB" id="A0A516X552"/>
<dbReference type="NCBIfam" id="NF005801">
    <property type="entry name" value="PRK07656.1"/>
    <property type="match status" value="1"/>
</dbReference>
<dbReference type="InterPro" id="IPR020845">
    <property type="entry name" value="AMP-binding_CS"/>
</dbReference>
<reference evidence="5 6" key="2">
    <citation type="submission" date="2019-07" db="EMBL/GenBank/DDBJ databases">
        <authorList>
            <person name="Huang Y."/>
        </authorList>
    </citation>
    <scope>NUCLEOTIDE SEQUENCE [LARGE SCALE GENOMIC DNA]</scope>
    <source>
        <strain evidence="5 6">HY188</strain>
    </source>
</reference>
<dbReference type="InterPro" id="IPR000873">
    <property type="entry name" value="AMP-dep_synth/lig_dom"/>
</dbReference>
<dbReference type="Proteomes" id="UP000317344">
    <property type="component" value="Chromosome"/>
</dbReference>
<dbReference type="GO" id="GO:0006631">
    <property type="term" value="P:fatty acid metabolic process"/>
    <property type="evidence" value="ECO:0007669"/>
    <property type="project" value="TreeGrafter"/>
</dbReference>
<comment type="similarity">
    <text evidence="1">Belongs to the ATP-dependent AMP-binding enzyme family.</text>
</comment>
<dbReference type="Gene3D" id="3.40.50.12780">
    <property type="entry name" value="N-terminal domain of ligase-like"/>
    <property type="match status" value="1"/>
</dbReference>
<reference evidence="5 6" key="1">
    <citation type="submission" date="2019-07" db="EMBL/GenBank/DDBJ databases">
        <title>Tomitella cavernea sp. nov., an actinomycete isolated from soil.</title>
        <authorList>
            <person name="Cheng J."/>
        </authorList>
    </citation>
    <scope>NUCLEOTIDE SEQUENCE [LARGE SCALE GENOMIC DNA]</scope>
    <source>
        <strain evidence="5 6">HY188</strain>
    </source>
</reference>
<evidence type="ECO:0000259" key="4">
    <source>
        <dbReference type="Pfam" id="PF13193"/>
    </source>
</evidence>
<evidence type="ECO:0000313" key="5">
    <source>
        <dbReference type="EMBL" id="QDQ98202.1"/>
    </source>
</evidence>
<dbReference type="OrthoDB" id="9803968at2"/>
<feature type="domain" description="AMP-binding enzyme C-terminal" evidence="4">
    <location>
        <begin position="453"/>
        <end position="528"/>
    </location>
</feature>
<dbReference type="SUPFAM" id="SSF56801">
    <property type="entry name" value="Acetyl-CoA synthetase-like"/>
    <property type="match status" value="1"/>
</dbReference>
<dbReference type="Pfam" id="PF13193">
    <property type="entry name" value="AMP-binding_C"/>
    <property type="match status" value="1"/>
</dbReference>